<organism evidence="1 2">
    <name type="scientific">Durusdinium trenchii</name>
    <dbReference type="NCBI Taxonomy" id="1381693"/>
    <lineage>
        <taxon>Eukaryota</taxon>
        <taxon>Sar</taxon>
        <taxon>Alveolata</taxon>
        <taxon>Dinophyceae</taxon>
        <taxon>Suessiales</taxon>
        <taxon>Symbiodiniaceae</taxon>
        <taxon>Durusdinium</taxon>
    </lineage>
</organism>
<evidence type="ECO:0000313" key="1">
    <source>
        <dbReference type="EMBL" id="CAK9019612.1"/>
    </source>
</evidence>
<dbReference type="Proteomes" id="UP001642484">
    <property type="component" value="Unassembled WGS sequence"/>
</dbReference>
<dbReference type="EMBL" id="CAXAMN010006892">
    <property type="protein sequence ID" value="CAK9019612.1"/>
    <property type="molecule type" value="Genomic_DNA"/>
</dbReference>
<gene>
    <name evidence="1" type="ORF">CCMP2556_LOCUS13733</name>
</gene>
<reference evidence="1 2" key="1">
    <citation type="submission" date="2024-02" db="EMBL/GenBank/DDBJ databases">
        <authorList>
            <person name="Chen Y."/>
            <person name="Shah S."/>
            <person name="Dougan E. K."/>
            <person name="Thang M."/>
            <person name="Chan C."/>
        </authorList>
    </citation>
    <scope>NUCLEOTIDE SEQUENCE [LARGE SCALE GENOMIC DNA]</scope>
</reference>
<name>A0ABP0K066_9DINO</name>
<proteinExistence type="predicted"/>
<comment type="caution">
    <text evidence="1">The sequence shown here is derived from an EMBL/GenBank/DDBJ whole genome shotgun (WGS) entry which is preliminary data.</text>
</comment>
<accession>A0ABP0K066</accession>
<protein>
    <submittedName>
        <fullName evidence="1">Uncharacterized protein</fullName>
    </submittedName>
</protein>
<evidence type="ECO:0000313" key="2">
    <source>
        <dbReference type="Proteomes" id="UP001642484"/>
    </source>
</evidence>
<sequence>MWDFCLRAWMQAEPLPRGAVKGKTDQSKPGLVRLRAAAVLEQSLQGVQLGSQPTAAQVSTLSGLVKRKEYPIIVEDGSPYRPLADAINLRLAHVLALLAAGRGPSDAAPKHLERLAWAALEVVEDLALARARTAAQGAASGALPGEDVAAAAAAALRHQESAMEPTEVKPFSPTAGLCHALRVLDLLWCCAGTADDTFIGHLAGVTGALANGTGVPDKELCPTAASLLSVPLTASLLGLQPLPPPGLPVPSDHATSSALQRVENLDRMAEAWVTSWPKMLWYLGSSYPEFSSFLMSMILQLAKRARPHSLCANLLAAVLPLLVPFIAGARESAPPLARLPLAQPLAAAMVFHFPRLSMRLIQAITSALGRWSSARRTEGDALSDDCCQLLLEAILEDHGRPIDAGELLVPRLQAALALLQMPTESPQGEVSAVKLANVVAAWLMETVSTSTGFQDMDHPVKDHGPADRRHLTFQSLVWPLCQQVCQAGLPSRALCFFYLCARRLSSSRTQVLRDDFWREVFQVFVLKHSALAPSSLPSSWHVLQPFSGEDEKEARHFPALLVAAWMHAAPFGAESASYELLVTLCAQELQQPEGLHAPCAWILVEAAAYRNARTLQRSDAPLLQLRAELQELLNEQKGQRCPILEHLSAALPLL</sequence>
<keyword evidence="2" id="KW-1185">Reference proteome</keyword>